<protein>
    <recommendedName>
        <fullName evidence="6">GH18 domain-containing protein</fullName>
    </recommendedName>
</protein>
<evidence type="ECO:0000256" key="2">
    <source>
        <dbReference type="ARBA" id="ARBA00023295"/>
    </source>
</evidence>
<keyword evidence="5" id="KW-0732">Signal</keyword>
<reference evidence="7 8" key="1">
    <citation type="submission" date="2024-05" db="EMBL/GenBank/DDBJ databases">
        <authorList>
            <person name="Wallberg A."/>
        </authorList>
    </citation>
    <scope>NUCLEOTIDE SEQUENCE [LARGE SCALE GENOMIC DNA]</scope>
</reference>
<sequence length="394" mass="43791">MKALYLFGILAASLALTDGVMFCYYESWAAYAPYGGEFHTNDIDPHLCTHLFYAFAGINPETYEVKILDPYTDLCIEGGLCGFENFTALKQENPDLKTLLSIGGWTEGSETYSTMAGDKGYREAFVASSVSLIQQYGFDGLDLDWEYPTQRGGVPEDKENFVTLLNELKAGLQEDGLLLTIAVSAGKYTIDESYDIPGISAVVDFVNLMTYDFHGSWEPFTHANSPLFAHPDDADHGLEFLNVDFAVQYWIDGGCPPVKLVMGIPVYGRTYTLEDPSQTGFFAPTSLPGIPGVYTNESGLMGYHELCFSQILSDEWVIVHDETMNEPYAYILSQNNLWVSYDDPDSVRLKAAYARDQGLAGCMVWSMDTDDFAGACGRPYDIINSITEEFHLKK</sequence>
<evidence type="ECO:0000256" key="4">
    <source>
        <dbReference type="RuleBase" id="RU004453"/>
    </source>
</evidence>
<dbReference type="SUPFAM" id="SSF54556">
    <property type="entry name" value="Chitinase insertion domain"/>
    <property type="match status" value="1"/>
</dbReference>
<dbReference type="GO" id="GO:0005975">
    <property type="term" value="P:carbohydrate metabolic process"/>
    <property type="evidence" value="ECO:0007669"/>
    <property type="project" value="InterPro"/>
</dbReference>
<dbReference type="EMBL" id="CAXKWB010014048">
    <property type="protein sequence ID" value="CAL4109527.1"/>
    <property type="molecule type" value="Genomic_DNA"/>
</dbReference>
<dbReference type="Pfam" id="PF00704">
    <property type="entry name" value="Glyco_hydro_18"/>
    <property type="match status" value="1"/>
</dbReference>
<evidence type="ECO:0000313" key="8">
    <source>
        <dbReference type="Proteomes" id="UP001497623"/>
    </source>
</evidence>
<evidence type="ECO:0000256" key="3">
    <source>
        <dbReference type="RuleBase" id="RU000489"/>
    </source>
</evidence>
<dbReference type="InterPro" id="IPR050314">
    <property type="entry name" value="Glycosyl_Hydrlase_18"/>
</dbReference>
<organism evidence="7 8">
    <name type="scientific">Meganyctiphanes norvegica</name>
    <name type="common">Northern krill</name>
    <name type="synonym">Thysanopoda norvegica</name>
    <dbReference type="NCBI Taxonomy" id="48144"/>
    <lineage>
        <taxon>Eukaryota</taxon>
        <taxon>Metazoa</taxon>
        <taxon>Ecdysozoa</taxon>
        <taxon>Arthropoda</taxon>
        <taxon>Crustacea</taxon>
        <taxon>Multicrustacea</taxon>
        <taxon>Malacostraca</taxon>
        <taxon>Eumalacostraca</taxon>
        <taxon>Eucarida</taxon>
        <taxon>Euphausiacea</taxon>
        <taxon>Euphausiidae</taxon>
        <taxon>Meganyctiphanes</taxon>
    </lineage>
</organism>
<proteinExistence type="inferred from homology"/>
<dbReference type="PROSITE" id="PS01095">
    <property type="entry name" value="GH18_1"/>
    <property type="match status" value="1"/>
</dbReference>
<feature type="domain" description="GH18" evidence="6">
    <location>
        <begin position="19"/>
        <end position="393"/>
    </location>
</feature>
<evidence type="ECO:0000256" key="5">
    <source>
        <dbReference type="SAM" id="SignalP"/>
    </source>
</evidence>
<dbReference type="SMART" id="SM00636">
    <property type="entry name" value="Glyco_18"/>
    <property type="match status" value="1"/>
</dbReference>
<keyword evidence="8" id="KW-1185">Reference proteome</keyword>
<dbReference type="AlphaFoldDB" id="A0AAV2R542"/>
<dbReference type="PROSITE" id="PS51910">
    <property type="entry name" value="GH18_2"/>
    <property type="match status" value="1"/>
</dbReference>
<keyword evidence="1 3" id="KW-0378">Hydrolase</keyword>
<dbReference type="Gene3D" id="3.20.20.80">
    <property type="entry name" value="Glycosidases"/>
    <property type="match status" value="1"/>
</dbReference>
<comment type="similarity">
    <text evidence="4">Belongs to the glycosyl hydrolase 18 family.</text>
</comment>
<comment type="caution">
    <text evidence="7">The sequence shown here is derived from an EMBL/GenBank/DDBJ whole genome shotgun (WGS) entry which is preliminary data.</text>
</comment>
<dbReference type="GO" id="GO:0008061">
    <property type="term" value="F:chitin binding"/>
    <property type="evidence" value="ECO:0007669"/>
    <property type="project" value="InterPro"/>
</dbReference>
<evidence type="ECO:0000256" key="1">
    <source>
        <dbReference type="ARBA" id="ARBA00022801"/>
    </source>
</evidence>
<dbReference type="PANTHER" id="PTHR11177:SF360">
    <property type="entry name" value="CHITINASE 4-RELATED"/>
    <property type="match status" value="1"/>
</dbReference>
<dbReference type="CDD" id="cd02872">
    <property type="entry name" value="GH18_chitolectin_chitotriosidase"/>
    <property type="match status" value="1"/>
</dbReference>
<gene>
    <name evidence="7" type="ORF">MNOR_LOCUS19129</name>
</gene>
<dbReference type="InterPro" id="IPR011583">
    <property type="entry name" value="Chitinase_II/V-like_cat"/>
</dbReference>
<evidence type="ECO:0000259" key="6">
    <source>
        <dbReference type="PROSITE" id="PS51910"/>
    </source>
</evidence>
<dbReference type="Proteomes" id="UP001497623">
    <property type="component" value="Unassembled WGS sequence"/>
</dbReference>
<dbReference type="SUPFAM" id="SSF51445">
    <property type="entry name" value="(Trans)glycosidases"/>
    <property type="match status" value="1"/>
</dbReference>
<dbReference type="InterPro" id="IPR017853">
    <property type="entry name" value="GH"/>
</dbReference>
<dbReference type="InterPro" id="IPR029070">
    <property type="entry name" value="Chitinase_insertion_sf"/>
</dbReference>
<dbReference type="GO" id="GO:0005576">
    <property type="term" value="C:extracellular region"/>
    <property type="evidence" value="ECO:0007669"/>
    <property type="project" value="TreeGrafter"/>
</dbReference>
<keyword evidence="2 3" id="KW-0326">Glycosidase</keyword>
<dbReference type="FunFam" id="3.10.50.10:FF:000008">
    <property type="entry name" value="Chitinase 11"/>
    <property type="match status" value="1"/>
</dbReference>
<accession>A0AAV2R542</accession>
<evidence type="ECO:0000313" key="7">
    <source>
        <dbReference type="EMBL" id="CAL4109527.1"/>
    </source>
</evidence>
<feature type="chain" id="PRO_5043864471" description="GH18 domain-containing protein" evidence="5">
    <location>
        <begin position="20"/>
        <end position="394"/>
    </location>
</feature>
<dbReference type="PANTHER" id="PTHR11177">
    <property type="entry name" value="CHITINASE"/>
    <property type="match status" value="1"/>
</dbReference>
<feature type="signal peptide" evidence="5">
    <location>
        <begin position="1"/>
        <end position="19"/>
    </location>
</feature>
<dbReference type="GO" id="GO:0006032">
    <property type="term" value="P:chitin catabolic process"/>
    <property type="evidence" value="ECO:0007669"/>
    <property type="project" value="TreeGrafter"/>
</dbReference>
<name>A0AAV2R542_MEGNR</name>
<dbReference type="InterPro" id="IPR001223">
    <property type="entry name" value="Glyco_hydro18_cat"/>
</dbReference>
<dbReference type="Gene3D" id="3.10.50.10">
    <property type="match status" value="1"/>
</dbReference>
<dbReference type="GO" id="GO:0004568">
    <property type="term" value="F:chitinase activity"/>
    <property type="evidence" value="ECO:0007669"/>
    <property type="project" value="UniProtKB-ARBA"/>
</dbReference>
<dbReference type="InterPro" id="IPR001579">
    <property type="entry name" value="Glyco_hydro_18_chit_AS"/>
</dbReference>